<keyword evidence="3" id="KW-1185">Reference proteome</keyword>
<dbReference type="HOGENOM" id="CLU_1448469_0_0_1"/>
<feature type="region of interest" description="Disordered" evidence="1">
    <location>
        <begin position="1"/>
        <end position="137"/>
    </location>
</feature>
<feature type="compositionally biased region" description="Basic and acidic residues" evidence="1">
    <location>
        <begin position="85"/>
        <end position="95"/>
    </location>
</feature>
<feature type="region of interest" description="Disordered" evidence="1">
    <location>
        <begin position="151"/>
        <end position="172"/>
    </location>
</feature>
<proteinExistence type="predicted"/>
<dbReference type="Proteomes" id="UP000053617">
    <property type="component" value="Unassembled WGS sequence"/>
</dbReference>
<reference evidence="2 3" key="1">
    <citation type="submission" date="2015-01" db="EMBL/GenBank/DDBJ databases">
        <title>The Genome Sequence of Rhinocladiella mackenzie CBS 650.93.</title>
        <authorList>
            <consortium name="The Broad Institute Genomics Platform"/>
            <person name="Cuomo C."/>
            <person name="de Hoog S."/>
            <person name="Gorbushina A."/>
            <person name="Stielow B."/>
            <person name="Teixiera M."/>
            <person name="Abouelleil A."/>
            <person name="Chapman S.B."/>
            <person name="Priest M."/>
            <person name="Young S.K."/>
            <person name="Wortman J."/>
            <person name="Nusbaum C."/>
            <person name="Birren B."/>
        </authorList>
    </citation>
    <scope>NUCLEOTIDE SEQUENCE [LARGE SCALE GENOMIC DNA]</scope>
    <source>
        <strain evidence="2 3">CBS 650.93</strain>
    </source>
</reference>
<dbReference type="AlphaFoldDB" id="A0A0D2JF46"/>
<feature type="compositionally biased region" description="Polar residues" evidence="1">
    <location>
        <begin position="162"/>
        <end position="172"/>
    </location>
</feature>
<dbReference type="RefSeq" id="XP_013274971.1">
    <property type="nucleotide sequence ID" value="XM_013419517.1"/>
</dbReference>
<evidence type="ECO:0000256" key="1">
    <source>
        <dbReference type="SAM" id="MobiDB-lite"/>
    </source>
</evidence>
<evidence type="ECO:0000313" key="3">
    <source>
        <dbReference type="Proteomes" id="UP000053617"/>
    </source>
</evidence>
<organism evidence="2 3">
    <name type="scientific">Rhinocladiella mackenziei CBS 650.93</name>
    <dbReference type="NCBI Taxonomy" id="1442369"/>
    <lineage>
        <taxon>Eukaryota</taxon>
        <taxon>Fungi</taxon>
        <taxon>Dikarya</taxon>
        <taxon>Ascomycota</taxon>
        <taxon>Pezizomycotina</taxon>
        <taxon>Eurotiomycetes</taxon>
        <taxon>Chaetothyriomycetidae</taxon>
        <taxon>Chaetothyriales</taxon>
        <taxon>Herpotrichiellaceae</taxon>
        <taxon>Rhinocladiella</taxon>
    </lineage>
</organism>
<dbReference type="VEuPathDB" id="FungiDB:Z518_02489"/>
<evidence type="ECO:0000313" key="2">
    <source>
        <dbReference type="EMBL" id="KIX07835.1"/>
    </source>
</evidence>
<evidence type="ECO:0008006" key="4">
    <source>
        <dbReference type="Google" id="ProtNLM"/>
    </source>
</evidence>
<gene>
    <name evidence="2" type="ORF">Z518_02489</name>
</gene>
<accession>A0A0D2JF46</accession>
<sequence>MSEKAKEDTDRKQGSRKGVNSFEITSKAKLARKNANKADDQAHGKKMEEKKEASQRETKKNPNKTDEKRGQESPFGKAGQKHSRGKDEENVDSSKKTKGQLGITQRSEHHKADALAQRTSNGRLPKKGQTAHGKAMPCWVDGKVVEVLNSNNNSQQAKASQRDSQIGLKSNSSGKICVHKADNMYRD</sequence>
<feature type="compositionally biased region" description="Basic and acidic residues" evidence="1">
    <location>
        <begin position="36"/>
        <end position="71"/>
    </location>
</feature>
<dbReference type="EMBL" id="KN847476">
    <property type="protein sequence ID" value="KIX07835.1"/>
    <property type="molecule type" value="Genomic_DNA"/>
</dbReference>
<dbReference type="GeneID" id="25290560"/>
<dbReference type="OrthoDB" id="3360421at2759"/>
<name>A0A0D2JF46_9EURO</name>
<feature type="compositionally biased region" description="Basic and acidic residues" evidence="1">
    <location>
        <begin position="1"/>
        <end position="13"/>
    </location>
</feature>
<protein>
    <recommendedName>
        <fullName evidence="4">Hypervirulence associated protein TUDOR domain-containing protein</fullName>
    </recommendedName>
</protein>
<dbReference type="STRING" id="1442369.A0A0D2JF46"/>